<comment type="similarity">
    <text evidence="1">Belongs to the short-chain dehydrogenases/reductases (SDR) family.</text>
</comment>
<dbReference type="InterPro" id="IPR002347">
    <property type="entry name" value="SDR_fam"/>
</dbReference>
<evidence type="ECO:0000256" key="3">
    <source>
        <dbReference type="SAM" id="MobiDB-lite"/>
    </source>
</evidence>
<evidence type="ECO:0000256" key="2">
    <source>
        <dbReference type="ARBA" id="ARBA00023002"/>
    </source>
</evidence>
<dbReference type="NCBIfam" id="NF004846">
    <property type="entry name" value="PRK06197.1"/>
    <property type="match status" value="1"/>
</dbReference>
<dbReference type="PRINTS" id="PR00081">
    <property type="entry name" value="GDHRDH"/>
</dbReference>
<dbReference type="SUPFAM" id="SSF51735">
    <property type="entry name" value="NAD(P)-binding Rossmann-fold domains"/>
    <property type="match status" value="1"/>
</dbReference>
<reference evidence="4 5" key="1">
    <citation type="submission" date="2021-10" db="EMBL/GenBank/DDBJ databases">
        <title>Streptomyces gossypii sp. nov., isolated from soil collected from cotton field.</title>
        <authorList>
            <person name="Ge X."/>
            <person name="Chen X."/>
            <person name="Liu W."/>
        </authorList>
    </citation>
    <scope>NUCLEOTIDE SEQUENCE [LARGE SCALE GENOMIC DNA]</scope>
    <source>
        <strain evidence="4 5">N2-109</strain>
    </source>
</reference>
<comment type="caution">
    <text evidence="4">The sequence shown here is derived from an EMBL/GenBank/DDBJ whole genome shotgun (WGS) entry which is preliminary data.</text>
</comment>
<dbReference type="InterPro" id="IPR036291">
    <property type="entry name" value="NAD(P)-bd_dom_sf"/>
</dbReference>
<dbReference type="NCBIfam" id="NF004513">
    <property type="entry name" value="PRK05854.1"/>
    <property type="match status" value="1"/>
</dbReference>
<proteinExistence type="inferred from homology"/>
<dbReference type="CDD" id="cd05327">
    <property type="entry name" value="retinol-DH_like_SDR_c_like"/>
    <property type="match status" value="1"/>
</dbReference>
<dbReference type="PANTHER" id="PTHR24320:SF148">
    <property type="entry name" value="NAD(P)-BINDING ROSSMANN-FOLD SUPERFAMILY PROTEIN"/>
    <property type="match status" value="1"/>
</dbReference>
<dbReference type="RefSeq" id="WP_260215724.1">
    <property type="nucleotide sequence ID" value="NZ_JAJAGO010000001.1"/>
</dbReference>
<dbReference type="Gene3D" id="3.40.50.720">
    <property type="entry name" value="NAD(P)-binding Rossmann-like Domain"/>
    <property type="match status" value="1"/>
</dbReference>
<keyword evidence="5" id="KW-1185">Reference proteome</keyword>
<accession>A0ABT2JLN2</accession>
<evidence type="ECO:0000313" key="5">
    <source>
        <dbReference type="Proteomes" id="UP001156389"/>
    </source>
</evidence>
<keyword evidence="2" id="KW-0560">Oxidoreductase</keyword>
<protein>
    <submittedName>
        <fullName evidence="4">SDR family oxidoreductase</fullName>
    </submittedName>
</protein>
<dbReference type="Proteomes" id="UP001156389">
    <property type="component" value="Unassembled WGS sequence"/>
</dbReference>
<evidence type="ECO:0000313" key="4">
    <source>
        <dbReference type="EMBL" id="MCT2588795.1"/>
    </source>
</evidence>
<feature type="region of interest" description="Disordered" evidence="3">
    <location>
        <begin position="266"/>
        <end position="291"/>
    </location>
</feature>
<name>A0ABT2JLN2_9ACTN</name>
<dbReference type="Pfam" id="PF00106">
    <property type="entry name" value="adh_short"/>
    <property type="match status" value="1"/>
</dbReference>
<evidence type="ECO:0000256" key="1">
    <source>
        <dbReference type="ARBA" id="ARBA00006484"/>
    </source>
</evidence>
<organism evidence="4 5">
    <name type="scientific">Streptomyces gossypii</name>
    <dbReference type="NCBI Taxonomy" id="2883101"/>
    <lineage>
        <taxon>Bacteria</taxon>
        <taxon>Bacillati</taxon>
        <taxon>Actinomycetota</taxon>
        <taxon>Actinomycetes</taxon>
        <taxon>Kitasatosporales</taxon>
        <taxon>Streptomycetaceae</taxon>
        <taxon>Streptomyces</taxon>
    </lineage>
</organism>
<gene>
    <name evidence="4" type="ORF">LHJ74_02380</name>
</gene>
<sequence>MNTAASQTRPRWSAAEIPDQTGRTALITGANSGLGLETTRQLARRGAHVIMAVRNQRKGEDAARRLRDEIPGARLQLRALDLADLDSVRSLAADLRSEGAVIDVLVNNAGIMGAVRSLSPQGHESQFATNHLGHFALTGLLLDTLPSGPDPRIVTVTSFTHSRGRIDFEDLSGERKYSPMRAYTQAKLANALFGLELDRRLRARGSAIRSVLAHPGYANTPMQRTGPNAVARSLTGLAGALTAQPAEVGALSLLYAATAQAAQGGDLIGPDGPRAKKGHPTALTPAPSATDQAAARRLWEVSEELTKVRFPR</sequence>
<dbReference type="EMBL" id="JAJAGO010000001">
    <property type="protein sequence ID" value="MCT2588795.1"/>
    <property type="molecule type" value="Genomic_DNA"/>
</dbReference>
<dbReference type="PANTHER" id="PTHR24320">
    <property type="entry name" value="RETINOL DEHYDROGENASE"/>
    <property type="match status" value="1"/>
</dbReference>